<name>A0A0D8HI40_9ACTN</name>
<dbReference type="EMBL" id="JXYS01000042">
    <property type="protein sequence ID" value="KJF17422.1"/>
    <property type="molecule type" value="Genomic_DNA"/>
</dbReference>
<accession>A0A0D8HI40</accession>
<reference evidence="1 2" key="1">
    <citation type="submission" date="2015-01" db="EMBL/GenBank/DDBJ databases">
        <title>Draft genome of the acidophilic iron oxidizer Acidithrix ferrooxidans strain Py-F3.</title>
        <authorList>
            <person name="Poehlein A."/>
            <person name="Eisen S."/>
            <person name="Schloemann M."/>
            <person name="Johnson B.D."/>
            <person name="Daniel R."/>
            <person name="Muehling M."/>
        </authorList>
    </citation>
    <scope>NUCLEOTIDE SEQUENCE [LARGE SCALE GENOMIC DNA]</scope>
    <source>
        <strain evidence="1 2">Py-F3</strain>
    </source>
</reference>
<protein>
    <submittedName>
        <fullName evidence="1">Uncharacterized protein</fullName>
    </submittedName>
</protein>
<gene>
    <name evidence="1" type="ORF">AXFE_17000</name>
</gene>
<dbReference type="AlphaFoldDB" id="A0A0D8HI40"/>
<evidence type="ECO:0000313" key="2">
    <source>
        <dbReference type="Proteomes" id="UP000032360"/>
    </source>
</evidence>
<dbReference type="Proteomes" id="UP000032360">
    <property type="component" value="Unassembled WGS sequence"/>
</dbReference>
<organism evidence="1 2">
    <name type="scientific">Acidithrix ferrooxidans</name>
    <dbReference type="NCBI Taxonomy" id="1280514"/>
    <lineage>
        <taxon>Bacteria</taxon>
        <taxon>Bacillati</taxon>
        <taxon>Actinomycetota</taxon>
        <taxon>Acidimicrobiia</taxon>
        <taxon>Acidimicrobiales</taxon>
        <taxon>Acidimicrobiaceae</taxon>
        <taxon>Acidithrix</taxon>
    </lineage>
</organism>
<proteinExistence type="predicted"/>
<dbReference type="RefSeq" id="WP_160291782.1">
    <property type="nucleotide sequence ID" value="NZ_JXYS01000042.1"/>
</dbReference>
<keyword evidence="2" id="KW-1185">Reference proteome</keyword>
<dbReference type="STRING" id="1280514.AXFE_17000"/>
<sequence>MQIEDHPRAEKLLLLGDRRKLNLPNHKVTVTFPTSCMLVQIAKNAIDNAVQR</sequence>
<evidence type="ECO:0000313" key="1">
    <source>
        <dbReference type="EMBL" id="KJF17422.1"/>
    </source>
</evidence>
<comment type="caution">
    <text evidence="1">The sequence shown here is derived from an EMBL/GenBank/DDBJ whole genome shotgun (WGS) entry which is preliminary data.</text>
</comment>